<evidence type="ECO:0000256" key="8">
    <source>
        <dbReference type="RuleBase" id="RU000382"/>
    </source>
</evidence>
<evidence type="ECO:0000313" key="10">
    <source>
        <dbReference type="EMBL" id="KAF9624715.1"/>
    </source>
</evidence>
<dbReference type="NCBIfam" id="TIGR01788">
    <property type="entry name" value="Glu-decarb-GAD"/>
    <property type="match status" value="1"/>
</dbReference>
<keyword evidence="6 8" id="KW-0456">Lyase</keyword>
<dbReference type="GO" id="GO:0030170">
    <property type="term" value="F:pyridoxal phosphate binding"/>
    <property type="evidence" value="ECO:0007669"/>
    <property type="project" value="InterPro"/>
</dbReference>
<dbReference type="FunFam" id="3.40.640.10:FF:000022">
    <property type="entry name" value="Glutamate decarboxylase"/>
    <property type="match status" value="1"/>
</dbReference>
<name>A0A835M9W8_9MAGN</name>
<comment type="similarity">
    <text evidence="2 8">Belongs to the group II decarboxylase family.</text>
</comment>
<dbReference type="PANTHER" id="PTHR43321">
    <property type="entry name" value="GLUTAMATE DECARBOXYLASE"/>
    <property type="match status" value="1"/>
</dbReference>
<evidence type="ECO:0000256" key="1">
    <source>
        <dbReference type="ARBA" id="ARBA00001933"/>
    </source>
</evidence>
<dbReference type="InterPro" id="IPR002129">
    <property type="entry name" value="PyrdxlP-dep_de-COase"/>
</dbReference>
<accession>A0A835M9W8</accession>
<dbReference type="FunFam" id="4.10.280.50:FF:000002">
    <property type="entry name" value="Glutamate decarboxylase"/>
    <property type="match status" value="1"/>
</dbReference>
<dbReference type="InterPro" id="IPR010107">
    <property type="entry name" value="Glutamate_decarboxylase"/>
</dbReference>
<dbReference type="InterPro" id="IPR015421">
    <property type="entry name" value="PyrdxlP-dep_Trfase_major"/>
</dbReference>
<keyword evidence="5 7" id="KW-0663">Pyridoxal phosphate</keyword>
<dbReference type="Gene3D" id="3.40.640.10">
    <property type="entry name" value="Type I PLP-dependent aspartate aminotransferase-like (Major domain)"/>
    <property type="match status" value="1"/>
</dbReference>
<evidence type="ECO:0000256" key="5">
    <source>
        <dbReference type="ARBA" id="ARBA00022898"/>
    </source>
</evidence>
<dbReference type="GO" id="GO:0006538">
    <property type="term" value="P:L-glutamate catabolic process"/>
    <property type="evidence" value="ECO:0007669"/>
    <property type="project" value="TreeGrafter"/>
</dbReference>
<evidence type="ECO:0000313" key="11">
    <source>
        <dbReference type="Proteomes" id="UP000631114"/>
    </source>
</evidence>
<comment type="cofactor">
    <cofactor evidence="1 7 8">
        <name>pyridoxal 5'-phosphate</name>
        <dbReference type="ChEBI" id="CHEBI:597326"/>
    </cofactor>
</comment>
<comment type="caution">
    <text evidence="10">The sequence shown here is derived from an EMBL/GenBank/DDBJ whole genome shotgun (WGS) entry which is preliminary data.</text>
</comment>
<dbReference type="CDD" id="cd06450">
    <property type="entry name" value="DOPA_deC_like"/>
    <property type="match status" value="1"/>
</dbReference>
<dbReference type="EC" id="4.1.1.15" evidence="3 9"/>
<dbReference type="Proteomes" id="UP000631114">
    <property type="component" value="Unassembled WGS sequence"/>
</dbReference>
<feature type="modified residue" description="N6-(pyridoxal phosphate)lysine" evidence="7">
    <location>
        <position position="276"/>
    </location>
</feature>
<dbReference type="Pfam" id="PF00282">
    <property type="entry name" value="Pyridoxal_deC"/>
    <property type="match status" value="1"/>
</dbReference>
<organism evidence="10 11">
    <name type="scientific">Coptis chinensis</name>
    <dbReference type="NCBI Taxonomy" id="261450"/>
    <lineage>
        <taxon>Eukaryota</taxon>
        <taxon>Viridiplantae</taxon>
        <taxon>Streptophyta</taxon>
        <taxon>Embryophyta</taxon>
        <taxon>Tracheophyta</taxon>
        <taxon>Spermatophyta</taxon>
        <taxon>Magnoliopsida</taxon>
        <taxon>Ranunculales</taxon>
        <taxon>Ranunculaceae</taxon>
        <taxon>Coptidoideae</taxon>
        <taxon>Coptis</taxon>
    </lineage>
</organism>
<dbReference type="Gene3D" id="3.90.1150.160">
    <property type="match status" value="1"/>
</dbReference>
<proteinExistence type="inferred from homology"/>
<evidence type="ECO:0000256" key="6">
    <source>
        <dbReference type="ARBA" id="ARBA00023239"/>
    </source>
</evidence>
<keyword evidence="4 9" id="KW-0210">Decarboxylase</keyword>
<evidence type="ECO:0000256" key="7">
    <source>
        <dbReference type="PIRSR" id="PIRSR602129-50"/>
    </source>
</evidence>
<evidence type="ECO:0000256" key="3">
    <source>
        <dbReference type="ARBA" id="ARBA00012421"/>
    </source>
</evidence>
<keyword evidence="11" id="KW-1185">Reference proteome</keyword>
<evidence type="ECO:0000256" key="9">
    <source>
        <dbReference type="RuleBase" id="RU361171"/>
    </source>
</evidence>
<dbReference type="FunFam" id="3.90.1150.160:FF:000001">
    <property type="entry name" value="Glutamate decarboxylase"/>
    <property type="match status" value="1"/>
</dbReference>
<protein>
    <recommendedName>
        <fullName evidence="3 9">Glutamate decarboxylase</fullName>
        <ecNumber evidence="3 9">4.1.1.15</ecNumber>
    </recommendedName>
</protein>
<dbReference type="Gene3D" id="4.10.280.50">
    <property type="match status" value="1"/>
</dbReference>
<dbReference type="GO" id="GO:0004351">
    <property type="term" value="F:glutamate decarboxylase activity"/>
    <property type="evidence" value="ECO:0007669"/>
    <property type="project" value="UniProtKB-EC"/>
</dbReference>
<dbReference type="OrthoDB" id="5152799at2759"/>
<evidence type="ECO:0000256" key="2">
    <source>
        <dbReference type="ARBA" id="ARBA00009533"/>
    </source>
</evidence>
<dbReference type="GO" id="GO:0005829">
    <property type="term" value="C:cytosol"/>
    <property type="evidence" value="ECO:0007669"/>
    <property type="project" value="TreeGrafter"/>
</dbReference>
<dbReference type="AlphaFoldDB" id="A0A835M9W8"/>
<dbReference type="EMBL" id="JADFTS010000001">
    <property type="protein sequence ID" value="KAF9624715.1"/>
    <property type="molecule type" value="Genomic_DNA"/>
</dbReference>
<evidence type="ECO:0000256" key="4">
    <source>
        <dbReference type="ARBA" id="ARBA00022793"/>
    </source>
</evidence>
<dbReference type="InterPro" id="IPR015424">
    <property type="entry name" value="PyrdxlP-dep_Trfase"/>
</dbReference>
<comment type="catalytic activity">
    <reaction evidence="9">
        <text>L-glutamate + H(+) = 4-aminobutanoate + CO2</text>
        <dbReference type="Rhea" id="RHEA:17785"/>
        <dbReference type="ChEBI" id="CHEBI:15378"/>
        <dbReference type="ChEBI" id="CHEBI:16526"/>
        <dbReference type="ChEBI" id="CHEBI:29985"/>
        <dbReference type="ChEBI" id="CHEBI:59888"/>
        <dbReference type="EC" id="4.1.1.15"/>
    </reaction>
</comment>
<reference evidence="10 11" key="1">
    <citation type="submission" date="2020-10" db="EMBL/GenBank/DDBJ databases">
        <title>The Coptis chinensis genome and diversification of protoberbering-type alkaloids.</title>
        <authorList>
            <person name="Wang B."/>
            <person name="Shu S."/>
            <person name="Song C."/>
            <person name="Liu Y."/>
        </authorList>
    </citation>
    <scope>NUCLEOTIDE SEQUENCE [LARGE SCALE GENOMIC DNA]</scope>
    <source>
        <strain evidence="10">HL-2020</strain>
        <tissue evidence="10">Leaf</tissue>
    </source>
</reference>
<sequence>MVLSTTASESTSLHCTFASRYVLESLPRYKMPENSIPKEAAYQIISDELMLDGNPRLNLASFVTTWMEPECEKLMLASINKNYVDMDEYPVTTEFQNRCVNMIAHLFNAPVGKDETALGVGTVGSSEAIMLAGLAFKRKWQNKRKAEGKPCDKPNIVTGANVQVCWEKFARYFEVDLKVVKLREGYYIMDPVKAVEMVDENTICVAAILGSTLTGEFEDVKLLNDLLVRKNKETGWDTPIHVDAASGGFIAPFLYPDLEWDFRLPLVKSINVSGHKYGLVYAGVGWVVWRTKGDLPEDLIFHINYLGADQPTFTLNFSKGSNQIIAQYYQFLRLGFEGYKSIMENCMENAKVLKQGLEKMGRFTIVSKDIGVPLVAFTLKDSSQHTVFEIADNLRKFGWIVPAYTMPADAEHIAVLRVVIREDFSCSLAERLLADIEKVLKDVDKYPSMISTRAANITSVVDERNGTHADGRVVTKTLRNNTEEVANYWKKLVEQKKSTGAC</sequence>
<dbReference type="SUPFAM" id="SSF53383">
    <property type="entry name" value="PLP-dependent transferases"/>
    <property type="match status" value="1"/>
</dbReference>
<dbReference type="PANTHER" id="PTHR43321:SF22">
    <property type="entry name" value="GLUTAMATE DECARBOXYLASE 5"/>
    <property type="match status" value="1"/>
</dbReference>
<gene>
    <name evidence="10" type="ORF">IFM89_013253</name>
</gene>